<dbReference type="RefSeq" id="WP_066445178.1">
    <property type="nucleotide sequence ID" value="NZ_CAUWFI010000053.1"/>
</dbReference>
<protein>
    <submittedName>
        <fullName evidence="2">DNA-binding Xre family transcriptional regulator</fullName>
    </submittedName>
</protein>
<dbReference type="Pfam" id="PF13443">
    <property type="entry name" value="HTH_26"/>
    <property type="match status" value="1"/>
</dbReference>
<evidence type="ECO:0000313" key="2">
    <source>
        <dbReference type="EMBL" id="TCV91118.1"/>
    </source>
</evidence>
<dbReference type="InterPro" id="IPR001387">
    <property type="entry name" value="Cro/C1-type_HTH"/>
</dbReference>
<name>A0A4R3YII1_9FIRM</name>
<dbReference type="GeneID" id="98916771"/>
<comment type="caution">
    <text evidence="2">The sequence shown here is derived from an EMBL/GenBank/DDBJ whole genome shotgun (WGS) entry which is preliminary data.</text>
</comment>
<sequence>MINYSPLFKTMKEKNITSYALIYKHGINARTFHNIKNNKGISTYTLERLCQILDCTPNDVIAFVEDK</sequence>
<dbReference type="Proteomes" id="UP000295515">
    <property type="component" value="Unassembled WGS sequence"/>
</dbReference>
<proteinExistence type="predicted"/>
<dbReference type="AlphaFoldDB" id="A0A4R3YII1"/>
<keyword evidence="3" id="KW-1185">Reference proteome</keyword>
<reference evidence="2 3" key="1">
    <citation type="submission" date="2019-03" db="EMBL/GenBank/DDBJ databases">
        <title>Genomic Encyclopedia of Type Strains, Phase IV (KMG-IV): sequencing the most valuable type-strain genomes for metagenomic binning, comparative biology and taxonomic classification.</title>
        <authorList>
            <person name="Goeker M."/>
        </authorList>
    </citation>
    <scope>NUCLEOTIDE SEQUENCE [LARGE SCALE GENOMIC DNA]</scope>
    <source>
        <strain evidence="2 3">DSM 29487</strain>
    </source>
</reference>
<dbReference type="GO" id="GO:0003677">
    <property type="term" value="F:DNA binding"/>
    <property type="evidence" value="ECO:0007669"/>
    <property type="project" value="UniProtKB-KW"/>
</dbReference>
<keyword evidence="2" id="KW-0238">DNA-binding</keyword>
<dbReference type="EMBL" id="SMCQ01000035">
    <property type="protein sequence ID" value="TCV91118.1"/>
    <property type="molecule type" value="Genomic_DNA"/>
</dbReference>
<dbReference type="Gene3D" id="1.10.260.40">
    <property type="entry name" value="lambda repressor-like DNA-binding domains"/>
    <property type="match status" value="1"/>
</dbReference>
<feature type="domain" description="HTH cro/C1-type" evidence="1">
    <location>
        <begin position="9"/>
        <end position="66"/>
    </location>
</feature>
<evidence type="ECO:0000313" key="3">
    <source>
        <dbReference type="Proteomes" id="UP000295515"/>
    </source>
</evidence>
<gene>
    <name evidence="2" type="ORF">EDD60_1352</name>
</gene>
<dbReference type="SUPFAM" id="SSF47413">
    <property type="entry name" value="lambda repressor-like DNA-binding domains"/>
    <property type="match status" value="1"/>
</dbReference>
<accession>A0A4R3YII1</accession>
<dbReference type="InterPro" id="IPR010982">
    <property type="entry name" value="Lambda_DNA-bd_dom_sf"/>
</dbReference>
<organism evidence="2 3">
    <name type="scientific">Longibaculum muris</name>
    <dbReference type="NCBI Taxonomy" id="1796628"/>
    <lineage>
        <taxon>Bacteria</taxon>
        <taxon>Bacillati</taxon>
        <taxon>Bacillota</taxon>
        <taxon>Erysipelotrichia</taxon>
        <taxon>Erysipelotrichales</taxon>
        <taxon>Coprobacillaceae</taxon>
        <taxon>Longibaculum</taxon>
    </lineage>
</organism>
<evidence type="ECO:0000259" key="1">
    <source>
        <dbReference type="Pfam" id="PF13443"/>
    </source>
</evidence>